<dbReference type="EMBL" id="OW152825">
    <property type="protein sequence ID" value="CAH2041127.1"/>
    <property type="molecule type" value="Genomic_DNA"/>
</dbReference>
<name>A0ABN8HX94_9NEOP</name>
<protein>
    <recommendedName>
        <fullName evidence="4">Ig-like domain-containing protein</fullName>
    </recommendedName>
</protein>
<dbReference type="Proteomes" id="UP000837857">
    <property type="component" value="Chromosome 13"/>
</dbReference>
<organism evidence="2 3">
    <name type="scientific">Iphiclides podalirius</name>
    <name type="common">scarce swallowtail</name>
    <dbReference type="NCBI Taxonomy" id="110791"/>
    <lineage>
        <taxon>Eukaryota</taxon>
        <taxon>Metazoa</taxon>
        <taxon>Ecdysozoa</taxon>
        <taxon>Arthropoda</taxon>
        <taxon>Hexapoda</taxon>
        <taxon>Insecta</taxon>
        <taxon>Pterygota</taxon>
        <taxon>Neoptera</taxon>
        <taxon>Endopterygota</taxon>
        <taxon>Lepidoptera</taxon>
        <taxon>Glossata</taxon>
        <taxon>Ditrysia</taxon>
        <taxon>Papilionoidea</taxon>
        <taxon>Papilionidae</taxon>
        <taxon>Papilioninae</taxon>
        <taxon>Iphiclides</taxon>
    </lineage>
</organism>
<evidence type="ECO:0000256" key="1">
    <source>
        <dbReference type="SAM" id="SignalP"/>
    </source>
</evidence>
<accession>A0ABN8HX94</accession>
<evidence type="ECO:0000313" key="3">
    <source>
        <dbReference type="Proteomes" id="UP000837857"/>
    </source>
</evidence>
<evidence type="ECO:0008006" key="4">
    <source>
        <dbReference type="Google" id="ProtNLM"/>
    </source>
</evidence>
<gene>
    <name evidence="2" type="ORF">IPOD504_LOCUS2923</name>
</gene>
<feature type="chain" id="PRO_5045626533" description="Ig-like domain-containing protein" evidence="1">
    <location>
        <begin position="22"/>
        <end position="261"/>
    </location>
</feature>
<evidence type="ECO:0000313" key="2">
    <source>
        <dbReference type="EMBL" id="CAH2041127.1"/>
    </source>
</evidence>
<keyword evidence="1" id="KW-0732">Signal</keyword>
<feature type="signal peptide" evidence="1">
    <location>
        <begin position="1"/>
        <end position="21"/>
    </location>
</feature>
<dbReference type="SUPFAM" id="SSF48726">
    <property type="entry name" value="Immunoglobulin"/>
    <property type="match status" value="1"/>
</dbReference>
<dbReference type="InterPro" id="IPR013783">
    <property type="entry name" value="Ig-like_fold"/>
</dbReference>
<dbReference type="Gene3D" id="2.60.40.10">
    <property type="entry name" value="Immunoglobulins"/>
    <property type="match status" value="1"/>
</dbReference>
<dbReference type="InterPro" id="IPR036179">
    <property type="entry name" value="Ig-like_dom_sf"/>
</dbReference>
<proteinExistence type="predicted"/>
<reference evidence="2" key="1">
    <citation type="submission" date="2022-03" db="EMBL/GenBank/DDBJ databases">
        <authorList>
            <person name="Martin H S."/>
        </authorList>
    </citation>
    <scope>NUCLEOTIDE SEQUENCE</scope>
</reference>
<feature type="non-terminal residue" evidence="2">
    <location>
        <position position="261"/>
    </location>
</feature>
<keyword evidence="3" id="KW-1185">Reference proteome</keyword>
<sequence>MGDQLACITLAMFAILSEAAGEAIDLKITAERVPQVGWEVRCSWSMLPNDTLQSVRLQRNGQQFMIYRPEIHGTARAEVFPAADVVLEVQCALTAELGRRGDCLLSVQPRLPPPTELQFSCEVSGERPTFVIERKDYTLKTLVPPSVAKLERETYDSTPDRVMLNCSSTGLPAPILQWTVGEDKVQADFSGRLWNGTSKLWHVWSSLAYTRWQRPSTVTCSPEVLYHHTVVRGTPVAYSGSNSLGAANILVGILTVVTLRR</sequence>